<feature type="domain" description="Carrier" evidence="2">
    <location>
        <begin position="3"/>
        <end position="61"/>
    </location>
</feature>
<feature type="domain" description="Choline/carnitine acyltransferase" evidence="1">
    <location>
        <begin position="135"/>
        <end position="269"/>
    </location>
</feature>
<evidence type="ECO:0000313" key="3">
    <source>
        <dbReference type="EMBL" id="APA07423.1"/>
    </source>
</evidence>
<dbReference type="SUPFAM" id="SSF47336">
    <property type="entry name" value="ACP-like"/>
    <property type="match status" value="1"/>
</dbReference>
<dbReference type="Proteomes" id="UP000177798">
    <property type="component" value="Chromosome 2"/>
</dbReference>
<gene>
    <name evidence="3" type="ORF">sscle_02g021930</name>
</gene>
<dbReference type="InterPro" id="IPR042231">
    <property type="entry name" value="Cho/carn_acyl_trans_2"/>
</dbReference>
<dbReference type="Pfam" id="PF23297">
    <property type="entry name" value="ACP_SdgA_C"/>
    <property type="match status" value="1"/>
</dbReference>
<dbReference type="InterPro" id="IPR009081">
    <property type="entry name" value="PP-bd_ACP"/>
</dbReference>
<dbReference type="Pfam" id="PF00755">
    <property type="entry name" value="Carn_acyltransf"/>
    <property type="match status" value="1"/>
</dbReference>
<organism evidence="3 4">
    <name type="scientific">Sclerotinia sclerotiorum (strain ATCC 18683 / 1980 / Ss-1)</name>
    <name type="common">White mold</name>
    <name type="synonym">Whetzelinia sclerotiorum</name>
    <dbReference type="NCBI Taxonomy" id="665079"/>
    <lineage>
        <taxon>Eukaryota</taxon>
        <taxon>Fungi</taxon>
        <taxon>Dikarya</taxon>
        <taxon>Ascomycota</taxon>
        <taxon>Pezizomycotina</taxon>
        <taxon>Leotiomycetes</taxon>
        <taxon>Helotiales</taxon>
        <taxon>Sclerotiniaceae</taxon>
        <taxon>Sclerotinia</taxon>
    </lineage>
</organism>
<evidence type="ECO:0000313" key="4">
    <source>
        <dbReference type="Proteomes" id="UP000177798"/>
    </source>
</evidence>
<evidence type="ECO:0000259" key="2">
    <source>
        <dbReference type="Pfam" id="PF23297"/>
    </source>
</evidence>
<dbReference type="AlphaFoldDB" id="A0A1D9PYP6"/>
<sequence>MPLISVDATQVNERDGSILNLGQKSLVAIELRNWITREFEAPLQSSEIMTDQCIHSLARKVAPCSRIALSGSSAEGTSDSEETDDSIRKLSVTGILTPPKSVNSSVKHVLPRLPPLPLPALEDILKISTASVTQCTGTSLYQRIQEVGPEVIADAYERQMYLERREPLPENGPFTFIHPINAPQRSQAWRAAIAPDTLHGETLTSEGRNWLFYATRLPGISVDSMKHYSPNHTVAVLWRRHVFELKSQSADQPINAQEVYAAYREIRKTTEELRELKRDC</sequence>
<reference evidence="4" key="1">
    <citation type="journal article" date="2017" name="Genome Biol. Evol.">
        <title>The complete genome sequence of the phytopathogenic fungus Sclerotinia sclerotiorum reveals insights into the genome architecture of broad host range pathogens.</title>
        <authorList>
            <person name="Derbyshire M."/>
            <person name="Denton-Giles M."/>
            <person name="Hegedus D."/>
            <person name="Seifbarghy S."/>
            <person name="Rollins J."/>
            <person name="van Kan J."/>
            <person name="Seidl M.F."/>
            <person name="Faino L."/>
            <person name="Mbengue M."/>
            <person name="Navaud O."/>
            <person name="Raffaele S."/>
            <person name="Hammond-Kosack K."/>
            <person name="Heard S."/>
            <person name="Oliver R."/>
        </authorList>
    </citation>
    <scope>NUCLEOTIDE SEQUENCE [LARGE SCALE GENOMIC DNA]</scope>
    <source>
        <strain evidence="4">ATCC 18683 / 1980 / Ss-1</strain>
    </source>
</reference>
<dbReference type="OrthoDB" id="3537514at2759"/>
<evidence type="ECO:0000259" key="1">
    <source>
        <dbReference type="Pfam" id="PF00755"/>
    </source>
</evidence>
<dbReference type="EMBL" id="CP017815">
    <property type="protein sequence ID" value="APA07423.1"/>
    <property type="molecule type" value="Genomic_DNA"/>
</dbReference>
<proteinExistence type="predicted"/>
<dbReference type="VEuPathDB" id="FungiDB:sscle_02g021930"/>
<dbReference type="InterPro" id="IPR036736">
    <property type="entry name" value="ACP-like_sf"/>
</dbReference>
<protein>
    <submittedName>
        <fullName evidence="3">Uncharacterized protein</fullName>
    </submittedName>
</protein>
<dbReference type="InterPro" id="IPR039551">
    <property type="entry name" value="Cho/carn_acyl_trans"/>
</dbReference>
<accession>A0A1D9PYP6</accession>
<dbReference type="Gene3D" id="3.30.559.70">
    <property type="entry name" value="Choline/Carnitine o-acyltransferase, domain 2"/>
    <property type="match status" value="1"/>
</dbReference>
<dbReference type="SUPFAM" id="SSF52777">
    <property type="entry name" value="CoA-dependent acyltransferases"/>
    <property type="match status" value="1"/>
</dbReference>
<name>A0A1D9PYP6_SCLS1</name>